<dbReference type="Proteomes" id="UP000245591">
    <property type="component" value="Unassembled WGS sequence"/>
</dbReference>
<dbReference type="PROSITE" id="PS50934">
    <property type="entry name" value="SWIRM"/>
    <property type="match status" value="1"/>
</dbReference>
<dbReference type="InterPro" id="IPR009057">
    <property type="entry name" value="Homeodomain-like_sf"/>
</dbReference>
<feature type="compositionally biased region" description="Basic and acidic residues" evidence="1">
    <location>
        <begin position="270"/>
        <end position="285"/>
    </location>
</feature>
<name>A0A2U1JBR5_SMIAN</name>
<sequence length="588" mass="67444">MEDLDHDALVSKYQTNPQKQSEINGNNLGDVFNKNTQNQILSLNNQENVSGTNYNMRKRQRRSTPDSEPSLKKTDIESDIYLRNKTKVNGTILVENNEVSSENSTNTNENTSNINASNEPSFTNGKSDIASNTINTPNKTENLETTSNEEPKEKFVINRSIISEYEKKVHTEFFEKKLNKTPQRYFKIRNHILDRWNQSKPEYLTKLGSRKGLIGCGDVNAIGRIHAWLEKIEAINLNASPKKHYTARAEGSYKKAGPKKRKQYVDSETEEKGENELQKRTSNKENEKVKEKKICRAAKGCFCEFICDCDIHNCFDTEKINWACSKISNQDAEIKRMTSRSGYQQPIFQMKVSTYKPETPQPFKVVVDSDLLNFIKIHAFLSGVNGMGYLGGCYDVTNRVMFITTCFPKQEAEFSMSSKSVDLIAGEFESRDFEFVGTYRSLESSEIEKVEIKTCEISRLMVYQTNTNSFYLQTDYKTKDIASKQSFSPLINLSISIPKIHKTSNEDIIITYIERNTGDSSIGIPHKVEFITRQLCDFNGYFEEMILELYKNSDAINKSSRTRKGIDSNYRRLSKKTTNQLLDYFLSI</sequence>
<dbReference type="InterPro" id="IPR036388">
    <property type="entry name" value="WH-like_DNA-bd_sf"/>
</dbReference>
<dbReference type="GO" id="GO:0010468">
    <property type="term" value="P:regulation of gene expression"/>
    <property type="evidence" value="ECO:0007669"/>
    <property type="project" value="UniProtKB-ARBA"/>
</dbReference>
<comment type="caution">
    <text evidence="4">The sequence shown here is derived from an EMBL/GenBank/DDBJ whole genome shotgun (WGS) entry which is preliminary data.</text>
</comment>
<dbReference type="SUPFAM" id="SSF46689">
    <property type="entry name" value="Homeodomain-like"/>
    <property type="match status" value="1"/>
</dbReference>
<dbReference type="Gene3D" id="1.10.10.10">
    <property type="entry name" value="Winged helix-like DNA-binding domain superfamily/Winged helix DNA-binding domain"/>
    <property type="match status" value="1"/>
</dbReference>
<protein>
    <recommendedName>
        <fullName evidence="2">SWIRM domain-containing protein</fullName>
    </recommendedName>
</protein>
<evidence type="ECO:0000313" key="5">
    <source>
        <dbReference type="Proteomes" id="UP000245591"/>
    </source>
</evidence>
<feature type="region of interest" description="Disordered" evidence="1">
    <location>
        <begin position="96"/>
        <end position="151"/>
    </location>
</feature>
<feature type="compositionally biased region" description="Polar residues" evidence="1">
    <location>
        <begin position="45"/>
        <end position="55"/>
    </location>
</feature>
<evidence type="ECO:0000313" key="4">
    <source>
        <dbReference type="EMBL" id="PWA02537.1"/>
    </source>
</evidence>
<feature type="region of interest" description="Disordered" evidence="1">
    <location>
        <begin position="247"/>
        <end position="285"/>
    </location>
</feature>
<dbReference type="EMBL" id="MBFU01000073">
    <property type="protein sequence ID" value="PWA02537.1"/>
    <property type="molecule type" value="Genomic_DNA"/>
</dbReference>
<organism evidence="4 5">
    <name type="scientific">Smittium angustum</name>
    <dbReference type="NCBI Taxonomy" id="133377"/>
    <lineage>
        <taxon>Eukaryota</taxon>
        <taxon>Fungi</taxon>
        <taxon>Fungi incertae sedis</taxon>
        <taxon>Zoopagomycota</taxon>
        <taxon>Kickxellomycotina</taxon>
        <taxon>Harpellomycetes</taxon>
        <taxon>Harpellales</taxon>
        <taxon>Legeriomycetaceae</taxon>
        <taxon>Smittium</taxon>
    </lineage>
</organism>
<feature type="compositionally biased region" description="Low complexity" evidence="1">
    <location>
        <begin position="96"/>
        <end position="119"/>
    </location>
</feature>
<dbReference type="Pfam" id="PF04433">
    <property type="entry name" value="SWIRM"/>
    <property type="match status" value="1"/>
</dbReference>
<feature type="compositionally biased region" description="Basic and acidic residues" evidence="1">
    <location>
        <begin position="63"/>
        <end position="74"/>
    </location>
</feature>
<feature type="region of interest" description="Disordered" evidence="1">
    <location>
        <begin position="45"/>
        <end position="74"/>
    </location>
</feature>
<accession>A0A2U1JBR5</accession>
<proteinExistence type="predicted"/>
<evidence type="ECO:0000313" key="3">
    <source>
        <dbReference type="EMBL" id="PWA00056.1"/>
    </source>
</evidence>
<evidence type="ECO:0000259" key="2">
    <source>
        <dbReference type="PROSITE" id="PS50934"/>
    </source>
</evidence>
<dbReference type="InterPro" id="IPR007526">
    <property type="entry name" value="SWIRM"/>
</dbReference>
<reference evidence="4 5" key="1">
    <citation type="journal article" date="2018" name="MBio">
        <title>Comparative Genomics Reveals the Core Gene Toolbox for the Fungus-Insect Symbiosis.</title>
        <authorList>
            <person name="Wang Y."/>
            <person name="Stata M."/>
            <person name="Wang W."/>
            <person name="Stajich J.E."/>
            <person name="White M.M."/>
            <person name="Moncalvo J.M."/>
        </authorList>
    </citation>
    <scope>NUCLEOTIDE SEQUENCE [LARGE SCALE GENOMIC DNA]</scope>
    <source>
        <strain evidence="4 5">AUS-126-30</strain>
    </source>
</reference>
<keyword evidence="5" id="KW-1185">Reference proteome</keyword>
<gene>
    <name evidence="4" type="ORF">BB558_001338</name>
    <name evidence="3" type="ORF">BB558_003919</name>
</gene>
<dbReference type="AlphaFoldDB" id="A0A2U1JBR5"/>
<dbReference type="EMBL" id="MBFU01000365">
    <property type="protein sequence ID" value="PWA00056.1"/>
    <property type="molecule type" value="Genomic_DNA"/>
</dbReference>
<feature type="domain" description="SWIRM" evidence="2">
    <location>
        <begin position="148"/>
        <end position="246"/>
    </location>
</feature>
<evidence type="ECO:0000256" key="1">
    <source>
        <dbReference type="SAM" id="MobiDB-lite"/>
    </source>
</evidence>
<feature type="compositionally biased region" description="Polar residues" evidence="1">
    <location>
        <begin position="120"/>
        <end position="148"/>
    </location>
</feature>
<feature type="region of interest" description="Disordered" evidence="1">
    <location>
        <begin position="12"/>
        <end position="31"/>
    </location>
</feature>